<dbReference type="STRING" id="4999.A0A1Y1UAF5"/>
<dbReference type="OrthoDB" id="68328at2759"/>
<reference evidence="3 4" key="1">
    <citation type="submission" date="2017-03" db="EMBL/GenBank/DDBJ databases">
        <title>Widespread Adenine N6-methylation of Active Genes in Fungi.</title>
        <authorList>
            <consortium name="DOE Joint Genome Institute"/>
            <person name="Mondo S.J."/>
            <person name="Dannebaum R.O."/>
            <person name="Kuo R.C."/>
            <person name="Louie K.B."/>
            <person name="Bewick A.J."/>
            <person name="Labutti K."/>
            <person name="Haridas S."/>
            <person name="Kuo A."/>
            <person name="Salamov A."/>
            <person name="Ahrendt S.R."/>
            <person name="Lau R."/>
            <person name="Bowen B.P."/>
            <person name="Lipzen A."/>
            <person name="Sullivan W."/>
            <person name="Andreopoulos W.B."/>
            <person name="Clum A."/>
            <person name="Lindquist E."/>
            <person name="Daum C."/>
            <person name="Northen T.R."/>
            <person name="Ramamoorthy G."/>
            <person name="Schmitz R.J."/>
            <person name="Gryganskyi A."/>
            <person name="Culley D."/>
            <person name="Magnuson J."/>
            <person name="James T.Y."/>
            <person name="O'Malley M.A."/>
            <person name="Stajich J.E."/>
            <person name="Spatafora J.W."/>
            <person name="Visel A."/>
            <person name="Grigoriev I.V."/>
        </authorList>
    </citation>
    <scope>NUCLEOTIDE SEQUENCE [LARGE SCALE GENOMIC DNA]</scope>
    <source>
        <strain evidence="3 4">NRRL Y-17943</strain>
    </source>
</reference>
<evidence type="ECO:0008006" key="5">
    <source>
        <dbReference type="Google" id="ProtNLM"/>
    </source>
</evidence>
<organism evidence="3 4">
    <name type="scientific">Kockovaella imperatae</name>
    <dbReference type="NCBI Taxonomy" id="4999"/>
    <lineage>
        <taxon>Eukaryota</taxon>
        <taxon>Fungi</taxon>
        <taxon>Dikarya</taxon>
        <taxon>Basidiomycota</taxon>
        <taxon>Agaricomycotina</taxon>
        <taxon>Tremellomycetes</taxon>
        <taxon>Tremellales</taxon>
        <taxon>Cuniculitremaceae</taxon>
        <taxon>Kockovaella</taxon>
    </lineage>
</organism>
<accession>A0A1Y1UAF5</accession>
<feature type="compositionally biased region" description="Polar residues" evidence="2">
    <location>
        <begin position="33"/>
        <end position="53"/>
    </location>
</feature>
<dbReference type="RefSeq" id="XP_021869247.1">
    <property type="nucleotide sequence ID" value="XM_022018546.1"/>
</dbReference>
<dbReference type="Proteomes" id="UP000193218">
    <property type="component" value="Unassembled WGS sequence"/>
</dbReference>
<feature type="region of interest" description="Disordered" evidence="2">
    <location>
        <begin position="1"/>
        <end position="79"/>
    </location>
</feature>
<evidence type="ECO:0000313" key="4">
    <source>
        <dbReference type="Proteomes" id="UP000193218"/>
    </source>
</evidence>
<dbReference type="InParanoid" id="A0A1Y1UAF5"/>
<keyword evidence="1" id="KW-0175">Coiled coil</keyword>
<keyword evidence="4" id="KW-1185">Reference proteome</keyword>
<feature type="coiled-coil region" evidence="1">
    <location>
        <begin position="79"/>
        <end position="159"/>
    </location>
</feature>
<comment type="caution">
    <text evidence="3">The sequence shown here is derived from an EMBL/GenBank/DDBJ whole genome shotgun (WGS) entry which is preliminary data.</text>
</comment>
<dbReference type="EMBL" id="NBSH01000012">
    <property type="protein sequence ID" value="ORX35031.1"/>
    <property type="molecule type" value="Genomic_DNA"/>
</dbReference>
<dbReference type="GeneID" id="33560355"/>
<protein>
    <recommendedName>
        <fullName evidence="5">F-box domain-containing protein</fullName>
    </recommendedName>
</protein>
<sequence length="462" mass="52432">MVSSSTNPAMDLATAMESHESPGADDPLECEQNPKSTVEMSRLLQLQRTTSAGDSRLLKKGSAESASLAAEDGHSSTGVEELKKALEKATAELAAKRAAEDALVAEQERQKRVEAKRKADREEYHKAGMAAWERRLDEERRAQERAMAILEEKKAIEAKKEREWDPLARKTVYARVPKWDDIPDWGDSTRCHLMELPNEILDLCFGFIEGETDLVTADYVALAGCSRFFRHCLDDDFFFEICHHSRMDLPQLPQPPVNAFYTPSGDRSTWTDAQVEVHDMERRQWQLTTLQNALNIRVCQLKRQFHRSTTTSSVLFRGTKALAIIDGRIAGQPSEDGKEEENIEAAATRLWAHATDPADNKKYAEEVLHTEIEQSAKRLWAKATDPNTRLMAIAKTLLDDPDADVEEQEYPFVVRYNQDGQALPHDYWPSKWRNRAAESVNAEWITKSDAMREFKVTEAELI</sequence>
<dbReference type="AlphaFoldDB" id="A0A1Y1UAF5"/>
<proteinExistence type="predicted"/>
<evidence type="ECO:0000256" key="2">
    <source>
        <dbReference type="SAM" id="MobiDB-lite"/>
    </source>
</evidence>
<evidence type="ECO:0000256" key="1">
    <source>
        <dbReference type="SAM" id="Coils"/>
    </source>
</evidence>
<name>A0A1Y1UAF5_9TREE</name>
<gene>
    <name evidence="3" type="ORF">BD324DRAFT_652750</name>
</gene>
<evidence type="ECO:0000313" key="3">
    <source>
        <dbReference type="EMBL" id="ORX35031.1"/>
    </source>
</evidence>